<dbReference type="PROSITE" id="PS51296">
    <property type="entry name" value="RIESKE"/>
    <property type="match status" value="1"/>
</dbReference>
<proteinExistence type="inferred from homology"/>
<dbReference type="Gene3D" id="2.102.10.10">
    <property type="entry name" value="Rieske [2Fe-2S] iron-sulphur domain"/>
    <property type="match status" value="1"/>
</dbReference>
<name>F8QQ73_9BRAD</name>
<comment type="cofactor">
    <cofactor evidence="5">
        <name>[2Fe-2S] cluster</name>
        <dbReference type="ChEBI" id="CHEBI:190135"/>
    </cofactor>
</comment>
<keyword evidence="1" id="KW-0001">2Fe-2S</keyword>
<dbReference type="Pfam" id="PF00355">
    <property type="entry name" value="Rieske"/>
    <property type="match status" value="1"/>
</dbReference>
<keyword evidence="3" id="KW-0408">Iron</keyword>
<dbReference type="SUPFAM" id="SSF50022">
    <property type="entry name" value="ISP domain"/>
    <property type="match status" value="1"/>
</dbReference>
<sequence length="111" mass="12041">MMGSDWVAVAGLADVPKGEIREVLFDGGVIAIAHTESGFFAFDNNCAHMGVSLAQGALCGDVVICPLHKWSYDLKTAVMTYPQAGRPFSVFPLKIVNDQLLVRRFPEEVGE</sequence>
<feature type="domain" description="Rieske" evidence="7">
    <location>
        <begin position="7"/>
        <end position="102"/>
    </location>
</feature>
<evidence type="ECO:0000256" key="4">
    <source>
        <dbReference type="ARBA" id="ARBA00023014"/>
    </source>
</evidence>
<dbReference type="InterPro" id="IPR017941">
    <property type="entry name" value="Rieske_2Fe-2S"/>
</dbReference>
<evidence type="ECO:0000256" key="2">
    <source>
        <dbReference type="ARBA" id="ARBA00022723"/>
    </source>
</evidence>
<dbReference type="PANTHER" id="PTHR21496:SF0">
    <property type="entry name" value="RIESKE DOMAIN-CONTAINING PROTEIN"/>
    <property type="match status" value="1"/>
</dbReference>
<dbReference type="InterPro" id="IPR036922">
    <property type="entry name" value="Rieske_2Fe-2S_sf"/>
</dbReference>
<evidence type="ECO:0000256" key="6">
    <source>
        <dbReference type="ARBA" id="ARBA00038001"/>
    </source>
</evidence>
<dbReference type="GO" id="GO:0046872">
    <property type="term" value="F:metal ion binding"/>
    <property type="evidence" value="ECO:0007669"/>
    <property type="project" value="UniProtKB-KW"/>
</dbReference>
<dbReference type="EMBL" id="GU188569">
    <property type="protein sequence ID" value="AEH76924.1"/>
    <property type="molecule type" value="Genomic_DNA"/>
</dbReference>
<keyword evidence="2" id="KW-0479">Metal-binding</keyword>
<keyword evidence="4" id="KW-0411">Iron-sulfur</keyword>
<evidence type="ECO:0000313" key="8">
    <source>
        <dbReference type="EMBL" id="AEH76924.1"/>
    </source>
</evidence>
<organism evidence="8">
    <name type="scientific">Bradyrhizobium sp. JS329</name>
    <dbReference type="NCBI Taxonomy" id="722413"/>
    <lineage>
        <taxon>Bacteria</taxon>
        <taxon>Pseudomonadati</taxon>
        <taxon>Pseudomonadota</taxon>
        <taxon>Alphaproteobacteria</taxon>
        <taxon>Hyphomicrobiales</taxon>
        <taxon>Nitrobacteraceae</taxon>
        <taxon>Bradyrhizobium</taxon>
    </lineage>
</organism>
<dbReference type="GO" id="GO:0051537">
    <property type="term" value="F:2 iron, 2 sulfur cluster binding"/>
    <property type="evidence" value="ECO:0007669"/>
    <property type="project" value="UniProtKB-KW"/>
</dbReference>
<dbReference type="AlphaFoldDB" id="F8QQ73"/>
<comment type="similarity">
    <text evidence="6">Belongs to the bacterial ring-hydroxylating dioxygenase ferredoxin component family.</text>
</comment>
<evidence type="ECO:0000256" key="1">
    <source>
        <dbReference type="ARBA" id="ARBA00022714"/>
    </source>
</evidence>
<reference evidence="8" key="2">
    <citation type="journal article" date="2011" name="J. Bacteriol.">
        <title>Molecular and biochemical characterization of the 5-nitroanthranilic acid degradation pathway in Bradyrhizobium sp. strain JS329.</title>
        <authorList>
            <person name="Qu Y."/>
            <person name="Spain J.C."/>
        </authorList>
    </citation>
    <scope>NUCLEOTIDE SEQUENCE</scope>
    <source>
        <strain evidence="8">JS329</strain>
    </source>
</reference>
<evidence type="ECO:0000256" key="5">
    <source>
        <dbReference type="ARBA" id="ARBA00034078"/>
    </source>
</evidence>
<protein>
    <submittedName>
        <fullName evidence="8">Rieske 2Fe-2S family protein</fullName>
    </submittedName>
</protein>
<evidence type="ECO:0000259" key="7">
    <source>
        <dbReference type="PROSITE" id="PS51296"/>
    </source>
</evidence>
<accession>F8QQ73</accession>
<evidence type="ECO:0000256" key="3">
    <source>
        <dbReference type="ARBA" id="ARBA00023004"/>
    </source>
</evidence>
<reference evidence="8" key="1">
    <citation type="journal article" date="2010" name="Appl. Environ. Microbiol.">
        <title>Biodegradation of 5-Nitroanthranilic Acid by Bradyrhizobium sp. Strain JS329.</title>
        <authorList>
            <person name="Qu Y."/>
            <person name="Spain J.C."/>
        </authorList>
    </citation>
    <scope>NUCLEOTIDE SEQUENCE</scope>
    <source>
        <strain evidence="8">JS329</strain>
    </source>
</reference>
<dbReference type="PANTHER" id="PTHR21496">
    <property type="entry name" value="FERREDOXIN-RELATED"/>
    <property type="match status" value="1"/>
</dbReference>